<gene>
    <name evidence="2" type="ORF">S03H2_56462</name>
</gene>
<dbReference type="GO" id="GO:0009307">
    <property type="term" value="P:DNA restriction-modification system"/>
    <property type="evidence" value="ECO:0007669"/>
    <property type="project" value="InterPro"/>
</dbReference>
<organism evidence="2">
    <name type="scientific">marine sediment metagenome</name>
    <dbReference type="NCBI Taxonomy" id="412755"/>
    <lineage>
        <taxon>unclassified sequences</taxon>
        <taxon>metagenomes</taxon>
        <taxon>ecological metagenomes</taxon>
    </lineage>
</organism>
<protein>
    <recommendedName>
        <fullName evidence="1">Restriction endonuclease type IV Mrr domain-containing protein</fullName>
    </recommendedName>
</protein>
<dbReference type="GO" id="GO:0004519">
    <property type="term" value="F:endonuclease activity"/>
    <property type="evidence" value="ECO:0007669"/>
    <property type="project" value="InterPro"/>
</dbReference>
<evidence type="ECO:0000313" key="2">
    <source>
        <dbReference type="EMBL" id="GAH87882.1"/>
    </source>
</evidence>
<dbReference type="Pfam" id="PF04471">
    <property type="entry name" value="Mrr_cat"/>
    <property type="match status" value="1"/>
</dbReference>
<evidence type="ECO:0000259" key="1">
    <source>
        <dbReference type="Pfam" id="PF04471"/>
    </source>
</evidence>
<dbReference type="EMBL" id="BARU01036113">
    <property type="protein sequence ID" value="GAH87882.1"/>
    <property type="molecule type" value="Genomic_DNA"/>
</dbReference>
<feature type="non-terminal residue" evidence="2">
    <location>
        <position position="98"/>
    </location>
</feature>
<dbReference type="GO" id="GO:0003677">
    <property type="term" value="F:DNA binding"/>
    <property type="evidence" value="ECO:0007669"/>
    <property type="project" value="InterPro"/>
</dbReference>
<dbReference type="InterPro" id="IPR007560">
    <property type="entry name" value="Restrct_endonuc_IV_Mrr"/>
</dbReference>
<proteinExistence type="predicted"/>
<accession>X1J1N1</accession>
<sequence>MGIDGFTFFNRYPIQVKQSENIGRNIVDNFETALQRDKKDRGYIIALSFGKGAYEEVARVKKDGLFIELLTEPHSPIELAIIRESVIKELDRLSTVER</sequence>
<dbReference type="AlphaFoldDB" id="X1J1N1"/>
<reference evidence="2" key="1">
    <citation type="journal article" date="2014" name="Front. Microbiol.">
        <title>High frequency of phylogenetically diverse reductive dehalogenase-homologous genes in deep subseafloor sedimentary metagenomes.</title>
        <authorList>
            <person name="Kawai M."/>
            <person name="Futagami T."/>
            <person name="Toyoda A."/>
            <person name="Takaki Y."/>
            <person name="Nishi S."/>
            <person name="Hori S."/>
            <person name="Arai W."/>
            <person name="Tsubouchi T."/>
            <person name="Morono Y."/>
            <person name="Uchiyama I."/>
            <person name="Ito T."/>
            <person name="Fujiyama A."/>
            <person name="Inagaki F."/>
            <person name="Takami H."/>
        </authorList>
    </citation>
    <scope>NUCLEOTIDE SEQUENCE</scope>
    <source>
        <strain evidence="2">Expedition CK06-06</strain>
    </source>
</reference>
<comment type="caution">
    <text evidence="2">The sequence shown here is derived from an EMBL/GenBank/DDBJ whole genome shotgun (WGS) entry which is preliminary data.</text>
</comment>
<feature type="domain" description="Restriction endonuclease type IV Mrr" evidence="1">
    <location>
        <begin position="10"/>
        <end position="70"/>
    </location>
</feature>
<name>X1J1N1_9ZZZZ</name>